<dbReference type="OrthoDB" id="9801735at2"/>
<dbReference type="Pfam" id="PF01575">
    <property type="entry name" value="MaoC_dehydratas"/>
    <property type="match status" value="1"/>
</dbReference>
<dbReference type="CDD" id="cd03450">
    <property type="entry name" value="NodN"/>
    <property type="match status" value="1"/>
</dbReference>
<dbReference type="InterPro" id="IPR002539">
    <property type="entry name" value="MaoC-like_dom"/>
</dbReference>
<comment type="caution">
    <text evidence="2">The sequence shown here is derived from an EMBL/GenBank/DDBJ whole genome shotgun (WGS) entry which is preliminary data.</text>
</comment>
<evidence type="ECO:0000259" key="1">
    <source>
        <dbReference type="Pfam" id="PF01575"/>
    </source>
</evidence>
<feature type="domain" description="MaoC-like" evidence="1">
    <location>
        <begin position="15"/>
        <end position="130"/>
    </location>
</feature>
<dbReference type="EMBL" id="JFHR01000021">
    <property type="protein sequence ID" value="KEQ53568.1"/>
    <property type="molecule type" value="Genomic_DNA"/>
</dbReference>
<gene>
    <name evidence="2" type="ORF">BV95_02149</name>
</gene>
<proteinExistence type="predicted"/>
<reference evidence="2 3" key="1">
    <citation type="submission" date="2014-02" db="EMBL/GenBank/DDBJ databases">
        <title>Whole genome sequence of Sphingobium chlorophenolicum NBRC 16172.</title>
        <authorList>
            <person name="Gan H.M."/>
            <person name="Gan H.Y."/>
            <person name="Chew T.H."/>
            <person name="Savka M.A."/>
        </authorList>
    </citation>
    <scope>NUCLEOTIDE SEQUENCE [LARGE SCALE GENOMIC DNA]</scope>
    <source>
        <strain evidence="2 3">NBRC 16172</strain>
    </source>
</reference>
<dbReference type="eggNOG" id="COG2030">
    <property type="taxonomic scope" value="Bacteria"/>
</dbReference>
<evidence type="ECO:0000313" key="3">
    <source>
        <dbReference type="Proteomes" id="UP000028411"/>
    </source>
</evidence>
<dbReference type="RefSeq" id="WP_037451273.1">
    <property type="nucleotide sequence ID" value="NZ_JFHR01000021.1"/>
</dbReference>
<dbReference type="SUPFAM" id="SSF54637">
    <property type="entry name" value="Thioesterase/thiol ester dehydrase-isomerase"/>
    <property type="match status" value="1"/>
</dbReference>
<dbReference type="Gene3D" id="3.10.129.10">
    <property type="entry name" value="Hotdog Thioesterase"/>
    <property type="match status" value="1"/>
</dbReference>
<organism evidence="2 3">
    <name type="scientific">Sphingobium chlorophenolicum</name>
    <dbReference type="NCBI Taxonomy" id="46429"/>
    <lineage>
        <taxon>Bacteria</taxon>
        <taxon>Pseudomonadati</taxon>
        <taxon>Pseudomonadota</taxon>
        <taxon>Alphaproteobacteria</taxon>
        <taxon>Sphingomonadales</taxon>
        <taxon>Sphingomonadaceae</taxon>
        <taxon>Sphingobium</taxon>
    </lineage>
</organism>
<dbReference type="PANTHER" id="PTHR42993:SF1">
    <property type="entry name" value="MAOC-LIKE DEHYDRATASE DOMAIN-CONTAINING PROTEIN"/>
    <property type="match status" value="1"/>
</dbReference>
<dbReference type="InterPro" id="IPR029069">
    <property type="entry name" value="HotDog_dom_sf"/>
</dbReference>
<dbReference type="PATRIC" id="fig|46429.4.peg.2119"/>
<sequence length="156" mass="16771">MTRTITTPGQFLEMVGEILGPSDPVTITQKMIDQFAEATGDHQWIHVDVDRASREMPGGKTIAHGYLTLSLLAGLQNAIYRVEGVGRAINYGANKLRLIAPVPVGSQVQLTQTISGAERIDGGVKVSIDNLFTIVGQERPVLAVETIGLFFDEPAA</sequence>
<dbReference type="AlphaFoldDB" id="A0A081REE5"/>
<evidence type="ECO:0000313" key="2">
    <source>
        <dbReference type="EMBL" id="KEQ53568.1"/>
    </source>
</evidence>
<dbReference type="InterPro" id="IPR039375">
    <property type="entry name" value="NodN-like"/>
</dbReference>
<dbReference type="PANTHER" id="PTHR42993">
    <property type="entry name" value="MAOC-LIKE DEHYDRATASE DOMAIN-CONTAINING PROTEIN"/>
    <property type="match status" value="1"/>
</dbReference>
<dbReference type="Proteomes" id="UP000028411">
    <property type="component" value="Unassembled WGS sequence"/>
</dbReference>
<accession>A0A081REE5</accession>
<name>A0A081REE5_SPHCR</name>
<protein>
    <submittedName>
        <fullName evidence="2">MaoC domain protein dehydratase</fullName>
    </submittedName>
</protein>